<dbReference type="CDD" id="cd07010">
    <property type="entry name" value="cupin_PMI_type_I_N_bac"/>
    <property type="match status" value="1"/>
</dbReference>
<dbReference type="Proteomes" id="UP000774750">
    <property type="component" value="Unassembled WGS sequence"/>
</dbReference>
<reference evidence="3" key="1">
    <citation type="submission" date="2020-08" db="EMBL/GenBank/DDBJ databases">
        <authorList>
            <person name="Cejkova D."/>
            <person name="Kubasova T."/>
            <person name="Jahodarova E."/>
            <person name="Rychlik I."/>
        </authorList>
    </citation>
    <scope>NUCLEOTIDE SEQUENCE</scope>
    <source>
        <strain evidence="3">An559</strain>
    </source>
</reference>
<comment type="caution">
    <text evidence="3">The sequence shown here is derived from an EMBL/GenBank/DDBJ whole genome shotgun (WGS) entry which is preliminary data.</text>
</comment>
<dbReference type="Gene3D" id="2.60.120.10">
    <property type="entry name" value="Jelly Rolls"/>
    <property type="match status" value="1"/>
</dbReference>
<name>A0A939BCF6_9FIRM</name>
<dbReference type="EMBL" id="JACJKY010000003">
    <property type="protein sequence ID" value="MBM6920049.1"/>
    <property type="molecule type" value="Genomic_DNA"/>
</dbReference>
<dbReference type="InterPro" id="IPR016847">
    <property type="entry name" value="Man6P_Isoase_Firm_lng_prd"/>
</dbReference>
<dbReference type="GO" id="GO:0016853">
    <property type="term" value="F:isomerase activity"/>
    <property type="evidence" value="ECO:0007669"/>
    <property type="project" value="UniProtKB-KW"/>
</dbReference>
<evidence type="ECO:0000256" key="1">
    <source>
        <dbReference type="ARBA" id="ARBA00022723"/>
    </source>
</evidence>
<dbReference type="PIRSF" id="PIRSF026713">
    <property type="entry name" value="PMI_Firm_long_prd"/>
    <property type="match status" value="1"/>
</dbReference>
<evidence type="ECO:0000313" key="3">
    <source>
        <dbReference type="EMBL" id="MBM6920049.1"/>
    </source>
</evidence>
<dbReference type="InterPro" id="IPR051804">
    <property type="entry name" value="Carb_Metab_Reg_Kinase/Isom"/>
</dbReference>
<gene>
    <name evidence="3" type="ORF">H6A12_02585</name>
</gene>
<dbReference type="AlphaFoldDB" id="A0A939BCF6"/>
<accession>A0A939BCF6</accession>
<dbReference type="PANTHER" id="PTHR42742:SF3">
    <property type="entry name" value="FRUCTOKINASE"/>
    <property type="match status" value="1"/>
</dbReference>
<dbReference type="InterPro" id="IPR011051">
    <property type="entry name" value="RmlC_Cupin_sf"/>
</dbReference>
<keyword evidence="3" id="KW-0413">Isomerase</keyword>
<organism evidence="3 4">
    <name type="scientific">Merdimmobilis hominis</name>
    <dbReference type="NCBI Taxonomy" id="2897707"/>
    <lineage>
        <taxon>Bacteria</taxon>
        <taxon>Bacillati</taxon>
        <taxon>Bacillota</taxon>
        <taxon>Clostridia</taxon>
        <taxon>Eubacteriales</taxon>
        <taxon>Oscillospiraceae</taxon>
        <taxon>Merdimmobilis</taxon>
    </lineage>
</organism>
<reference evidence="3" key="2">
    <citation type="journal article" date="2021" name="Sci. Rep.">
        <title>The distribution of antibiotic resistance genes in chicken gut microbiota commensals.</title>
        <authorList>
            <person name="Juricova H."/>
            <person name="Matiasovicova J."/>
            <person name="Kubasova T."/>
            <person name="Cejkova D."/>
            <person name="Rychlik I."/>
        </authorList>
    </citation>
    <scope>NUCLEOTIDE SEQUENCE</scope>
    <source>
        <strain evidence="3">An559</strain>
    </source>
</reference>
<dbReference type="RefSeq" id="WP_204444476.1">
    <property type="nucleotide sequence ID" value="NZ_JACJKY010000003.1"/>
</dbReference>
<dbReference type="InterPro" id="IPR014710">
    <property type="entry name" value="RmlC-like_jellyroll"/>
</dbReference>
<protein>
    <submittedName>
        <fullName evidence="3">Class I mannose-6-phosphate isomerase</fullName>
    </submittedName>
</protein>
<proteinExistence type="predicted"/>
<dbReference type="GO" id="GO:0046872">
    <property type="term" value="F:metal ion binding"/>
    <property type="evidence" value="ECO:0007669"/>
    <property type="project" value="UniProtKB-KW"/>
</dbReference>
<evidence type="ECO:0000313" key="4">
    <source>
        <dbReference type="Proteomes" id="UP000774750"/>
    </source>
</evidence>
<keyword evidence="4" id="KW-1185">Reference proteome</keyword>
<dbReference type="SUPFAM" id="SSF51182">
    <property type="entry name" value="RmlC-like cupins"/>
    <property type="match status" value="1"/>
</dbReference>
<sequence length="580" mass="65252">MLTKQYKSYHNYEKAPVTSVAGEITTGFAAIAKKILAACEKEKTIVVLEAYPGVDRADLFALADALSPVCLIDADFCAFSKEKLADTWKEELTDDRVFGKMTTAKLSDYYESDAIEAARAQLDAVDTGVCVVAGTGASLIHPGDVTAYCDLSRWEIQLRWRAGGTNWRCDNPDDPQLTKYKRGFFIEWRLGDRLKQPLLKTIDFLIDTNKKGMPKMMNGDDFRAALKQIAHQPFRTVPYFDPGPWGGQWMKQICGLDQNEKNFAWSFDGVPEENSLLLKNGEDVMEIPAMNLVLNQPQALLGTRVYGRFGAEFPIRFDFLDTMDGGNLSLQVHPLTEYIQRTFGMHYTQDESYYLLDAEDDACVYLGIKTGTKPEEMIEALKAAQETGEPFDAERYVNRIPAKKHDHFLIPAGTVHCSGRNAMVLEISATPYIFTFKLYDWGRLGLDGRPRPIHIEHGEQVIQFDRTTDWVHENLVNAVRVLHEDEHLKAEHTGLHALEFLETTRFWFDAPFDLERNDSVSMLNLIEGEAAVVSSPTGAFEPFTVHYAETFIVPAGAGAYRIAPLHEGEHCAVIRAEVRG</sequence>
<dbReference type="PANTHER" id="PTHR42742">
    <property type="entry name" value="TRANSCRIPTIONAL REPRESSOR MPRA"/>
    <property type="match status" value="1"/>
</dbReference>
<keyword evidence="2" id="KW-0862">Zinc</keyword>
<evidence type="ECO:0000256" key="2">
    <source>
        <dbReference type="ARBA" id="ARBA00022833"/>
    </source>
</evidence>
<keyword evidence="1" id="KW-0479">Metal-binding</keyword>